<dbReference type="InterPro" id="IPR012337">
    <property type="entry name" value="RNaseH-like_sf"/>
</dbReference>
<keyword evidence="1" id="KW-0808">Transferase</keyword>
<dbReference type="EMBL" id="NBNE01001687">
    <property type="protein sequence ID" value="OWZ13040.1"/>
    <property type="molecule type" value="Genomic_DNA"/>
</dbReference>
<dbReference type="Proteomes" id="UP000198211">
    <property type="component" value="Unassembled WGS sequence"/>
</dbReference>
<evidence type="ECO:0000256" key="3">
    <source>
        <dbReference type="ARBA" id="ARBA00022722"/>
    </source>
</evidence>
<evidence type="ECO:0000313" key="9">
    <source>
        <dbReference type="Proteomes" id="UP000198211"/>
    </source>
</evidence>
<dbReference type="InterPro" id="IPR043502">
    <property type="entry name" value="DNA/RNA_pol_sf"/>
</dbReference>
<evidence type="ECO:0000313" key="8">
    <source>
        <dbReference type="EMBL" id="OWZ13040.1"/>
    </source>
</evidence>
<evidence type="ECO:0000259" key="7">
    <source>
        <dbReference type="PROSITE" id="PS50994"/>
    </source>
</evidence>
<keyword evidence="9" id="KW-1185">Reference proteome</keyword>
<feature type="domain" description="Integrase catalytic" evidence="7">
    <location>
        <begin position="311"/>
        <end position="411"/>
    </location>
</feature>
<protein>
    <recommendedName>
        <fullName evidence="7">Integrase catalytic domain-containing protein</fullName>
    </recommendedName>
</protein>
<comment type="caution">
    <text evidence="8">The sequence shown here is derived from an EMBL/GenBank/DDBJ whole genome shotgun (WGS) entry which is preliminary data.</text>
</comment>
<dbReference type="InterPro" id="IPR036397">
    <property type="entry name" value="RNaseH_sf"/>
</dbReference>
<dbReference type="Gene3D" id="3.30.420.10">
    <property type="entry name" value="Ribonuclease H-like superfamily/Ribonuclease H"/>
    <property type="match status" value="1"/>
</dbReference>
<dbReference type="GO" id="GO:0003676">
    <property type="term" value="F:nucleic acid binding"/>
    <property type="evidence" value="ECO:0007669"/>
    <property type="project" value="InterPro"/>
</dbReference>
<reference evidence="9" key="1">
    <citation type="submission" date="2017-03" db="EMBL/GenBank/DDBJ databases">
        <title>Phytopthora megakarya and P. palmivora, two closely related causual agents of cacao black pod achieved similar genome size and gene model numbers by different mechanisms.</title>
        <authorList>
            <person name="Ali S."/>
            <person name="Shao J."/>
            <person name="Larry D.J."/>
            <person name="Kronmiller B."/>
            <person name="Shen D."/>
            <person name="Strem M.D."/>
            <person name="Melnick R.L."/>
            <person name="Guiltinan M.J."/>
            <person name="Tyler B.M."/>
            <person name="Meinhardt L.W."/>
            <person name="Bailey B.A."/>
        </authorList>
    </citation>
    <scope>NUCLEOTIDE SEQUENCE [LARGE SCALE GENOMIC DNA]</scope>
    <source>
        <strain evidence="9">zdho120</strain>
    </source>
</reference>
<dbReference type="InterPro" id="IPR050951">
    <property type="entry name" value="Retrovirus_Pol_polyprotein"/>
</dbReference>
<dbReference type="GO" id="GO:0015074">
    <property type="term" value="P:DNA integration"/>
    <property type="evidence" value="ECO:0007669"/>
    <property type="project" value="InterPro"/>
</dbReference>
<keyword evidence="4" id="KW-0255">Endonuclease</keyword>
<keyword evidence="5" id="KW-0378">Hydrolase</keyword>
<sequence>MPLANLPLRSIGQELQQFVCALNWMRTSIHAFNKLVNPLLKFMEKVYEQAGVRKKNQVRRVLLRDGATIHEAVCLEQCNEALKGTLQLSHLNPEKRLSVFTDASNEHEEPAITQISPETADRELIRSQATANVEWNFLGFNKAEKEVYVIIETWRRADYFLHRSDRFVHFTDYQNLRYIFDPHSVSRSVPRYSADKLHRWSMLLMAYKLILRKHRIPKRSDPVILCSLSLVHCGEKQTAECGFPIAQLSSKCGSAYVAGHHGVATTQNKVASLSVRTDIEKYIEVFVRRCLHCASTVGGPPQLRVWGEAMHTESPNELIHWDYLFMRDSISGEVYILVIKDDSSKFMWLFSCEGEAADAETTFDCLMKRFATFGVCHTRASNHGTHFKNTTIEALQHALGAHYHFSTARCE</sequence>
<dbReference type="GO" id="GO:0004519">
    <property type="term" value="F:endonuclease activity"/>
    <property type="evidence" value="ECO:0007669"/>
    <property type="project" value="UniProtKB-KW"/>
</dbReference>
<evidence type="ECO:0000256" key="4">
    <source>
        <dbReference type="ARBA" id="ARBA00022759"/>
    </source>
</evidence>
<keyword evidence="3" id="KW-0540">Nuclease</keyword>
<name>A0A225W872_9STRA</name>
<evidence type="ECO:0000256" key="5">
    <source>
        <dbReference type="ARBA" id="ARBA00022801"/>
    </source>
</evidence>
<keyword evidence="6" id="KW-0695">RNA-directed DNA polymerase</keyword>
<dbReference type="InterPro" id="IPR001584">
    <property type="entry name" value="Integrase_cat-core"/>
</dbReference>
<dbReference type="PANTHER" id="PTHR37984:SF5">
    <property type="entry name" value="PROTEIN NYNRIN-LIKE"/>
    <property type="match status" value="1"/>
</dbReference>
<dbReference type="SUPFAM" id="SSF56672">
    <property type="entry name" value="DNA/RNA polymerases"/>
    <property type="match status" value="1"/>
</dbReference>
<dbReference type="GO" id="GO:0003964">
    <property type="term" value="F:RNA-directed DNA polymerase activity"/>
    <property type="evidence" value="ECO:0007669"/>
    <property type="project" value="UniProtKB-KW"/>
</dbReference>
<dbReference type="SUPFAM" id="SSF53098">
    <property type="entry name" value="Ribonuclease H-like"/>
    <property type="match status" value="1"/>
</dbReference>
<evidence type="ECO:0000256" key="1">
    <source>
        <dbReference type="ARBA" id="ARBA00022679"/>
    </source>
</evidence>
<dbReference type="PANTHER" id="PTHR37984">
    <property type="entry name" value="PROTEIN CBG26694"/>
    <property type="match status" value="1"/>
</dbReference>
<gene>
    <name evidence="8" type="ORF">PHMEG_00013706</name>
</gene>
<dbReference type="Pfam" id="PF17917">
    <property type="entry name" value="RT_RNaseH"/>
    <property type="match status" value="1"/>
</dbReference>
<organism evidence="8 9">
    <name type="scientific">Phytophthora megakarya</name>
    <dbReference type="NCBI Taxonomy" id="4795"/>
    <lineage>
        <taxon>Eukaryota</taxon>
        <taxon>Sar</taxon>
        <taxon>Stramenopiles</taxon>
        <taxon>Oomycota</taxon>
        <taxon>Peronosporomycetes</taxon>
        <taxon>Peronosporales</taxon>
        <taxon>Peronosporaceae</taxon>
        <taxon>Phytophthora</taxon>
    </lineage>
</organism>
<dbReference type="GO" id="GO:0016787">
    <property type="term" value="F:hydrolase activity"/>
    <property type="evidence" value="ECO:0007669"/>
    <property type="project" value="UniProtKB-KW"/>
</dbReference>
<proteinExistence type="predicted"/>
<evidence type="ECO:0000256" key="6">
    <source>
        <dbReference type="ARBA" id="ARBA00022918"/>
    </source>
</evidence>
<evidence type="ECO:0000256" key="2">
    <source>
        <dbReference type="ARBA" id="ARBA00022695"/>
    </source>
</evidence>
<keyword evidence="2" id="KW-0548">Nucleotidyltransferase</keyword>
<dbReference type="InterPro" id="IPR041373">
    <property type="entry name" value="RT_RNaseH"/>
</dbReference>
<dbReference type="AlphaFoldDB" id="A0A225W872"/>
<dbReference type="PROSITE" id="PS50994">
    <property type="entry name" value="INTEGRASE"/>
    <property type="match status" value="1"/>
</dbReference>
<accession>A0A225W872</accession>